<dbReference type="InterPro" id="IPR002715">
    <property type="entry name" value="Nas_poly-pep-assoc_cplx_dom"/>
</dbReference>
<accession>A0ABD3NP77</accession>
<evidence type="ECO:0000259" key="2">
    <source>
        <dbReference type="PROSITE" id="PS51151"/>
    </source>
</evidence>
<dbReference type="CDD" id="cd14358">
    <property type="entry name" value="UBA_NAC_euk"/>
    <property type="match status" value="1"/>
</dbReference>
<evidence type="ECO:0000256" key="1">
    <source>
        <dbReference type="SAM" id="MobiDB-lite"/>
    </source>
</evidence>
<dbReference type="InterPro" id="IPR044034">
    <property type="entry name" value="NAC-like_UBA"/>
</dbReference>
<dbReference type="PROSITE" id="PS51151">
    <property type="entry name" value="NAC_AB"/>
    <property type="match status" value="1"/>
</dbReference>
<dbReference type="AlphaFoldDB" id="A0ABD3NP77"/>
<dbReference type="EMBL" id="JALLAZ020001277">
    <property type="protein sequence ID" value="KAL3777574.1"/>
    <property type="molecule type" value="Genomic_DNA"/>
</dbReference>
<feature type="compositionally biased region" description="Acidic residues" evidence="1">
    <location>
        <begin position="211"/>
        <end position="222"/>
    </location>
</feature>
<dbReference type="CDD" id="cd22054">
    <property type="entry name" value="NAC_NACA"/>
    <property type="match status" value="1"/>
</dbReference>
<sequence length="402" mass="41575">MPTVADELAALRAKGSVKARATNLESCGGGILSTPEAEDAALRAKREIDKLGNIKAKEILTRGSQGAAEASAARAAELAAMRKVDIERKAEASEILKKGGSGYSREVEHTLNQTGKKKAEWEKKNEAKKLLSAPAKGKGPEEITIGDAKLESTSASDPIEKMGRATSSAAPVETKDDDDDVPKLEEVDEDDAIPELETPKPTKATTTDRGDAEDEDDDDEVAEAGGGRQITNRHEKKTRKMMTRLGMRPVPGIARVTLKTGGGRGYFFIERPDVFVGGGGGGGKVDTYVIFGEARQGGGGDGGGGGAAQAAASARAQAAIAAANANASSGGTGMTMPMGAVDDYDDGVPTLAADDITADEDGVDAKDVDLVMSQASCTRAKAVAALRENDGDLVNAIMSLTN</sequence>
<comment type="caution">
    <text evidence="3">The sequence shown here is derived from an EMBL/GenBank/DDBJ whole genome shotgun (WGS) entry which is preliminary data.</text>
</comment>
<feature type="region of interest" description="Disordered" evidence="1">
    <location>
        <begin position="99"/>
        <end position="238"/>
    </location>
</feature>
<dbReference type="Proteomes" id="UP001530315">
    <property type="component" value="Unassembled WGS sequence"/>
</dbReference>
<dbReference type="PANTHER" id="PTHR21713">
    <property type="entry name" value="NASCENT POLYPEPTIDE ASSOCIATED COMPLEX ALPHA SUBUNIT-RELATED"/>
    <property type="match status" value="1"/>
</dbReference>
<dbReference type="Pfam" id="PF19026">
    <property type="entry name" value="UBA_HYPK"/>
    <property type="match status" value="1"/>
</dbReference>
<dbReference type="Gene3D" id="2.20.70.30">
    <property type="entry name" value="Nascent polypeptide-associated complex domain"/>
    <property type="match status" value="1"/>
</dbReference>
<evidence type="ECO:0000313" key="4">
    <source>
        <dbReference type="Proteomes" id="UP001530315"/>
    </source>
</evidence>
<proteinExistence type="predicted"/>
<dbReference type="InterPro" id="IPR038187">
    <property type="entry name" value="NAC_A/B_dom_sf"/>
</dbReference>
<dbReference type="Gene3D" id="1.10.8.10">
    <property type="entry name" value="DNA helicase RuvA subunit, C-terminal domain"/>
    <property type="match status" value="1"/>
</dbReference>
<keyword evidence="4" id="KW-1185">Reference proteome</keyword>
<protein>
    <recommendedName>
        <fullName evidence="2">NAC-A/B domain-containing protein</fullName>
    </recommendedName>
</protein>
<evidence type="ECO:0000313" key="3">
    <source>
        <dbReference type="EMBL" id="KAL3777574.1"/>
    </source>
</evidence>
<dbReference type="Pfam" id="PF01849">
    <property type="entry name" value="NAC"/>
    <property type="match status" value="1"/>
</dbReference>
<organism evidence="3 4">
    <name type="scientific">Stephanodiscus triporus</name>
    <dbReference type="NCBI Taxonomy" id="2934178"/>
    <lineage>
        <taxon>Eukaryota</taxon>
        <taxon>Sar</taxon>
        <taxon>Stramenopiles</taxon>
        <taxon>Ochrophyta</taxon>
        <taxon>Bacillariophyta</taxon>
        <taxon>Coscinodiscophyceae</taxon>
        <taxon>Thalassiosirophycidae</taxon>
        <taxon>Stephanodiscales</taxon>
        <taxon>Stephanodiscaceae</taxon>
        <taxon>Stephanodiscus</taxon>
    </lineage>
</organism>
<feature type="compositionally biased region" description="Basic and acidic residues" evidence="1">
    <location>
        <begin position="117"/>
        <end position="129"/>
    </location>
</feature>
<reference evidence="3 4" key="1">
    <citation type="submission" date="2024-10" db="EMBL/GenBank/DDBJ databases">
        <title>Updated reference genomes for cyclostephanoid diatoms.</title>
        <authorList>
            <person name="Roberts W.R."/>
            <person name="Alverson A.J."/>
        </authorList>
    </citation>
    <scope>NUCLEOTIDE SEQUENCE [LARGE SCALE GENOMIC DNA]</scope>
    <source>
        <strain evidence="3 4">AJA276-08</strain>
    </source>
</reference>
<name>A0ABD3NP77_9STRA</name>
<dbReference type="SMART" id="SM01407">
    <property type="entry name" value="NAC"/>
    <property type="match status" value="1"/>
</dbReference>
<gene>
    <name evidence="3" type="ORF">ACHAW5_008593</name>
</gene>
<feature type="domain" description="NAC-A/B" evidence="2">
    <location>
        <begin position="232"/>
        <end position="303"/>
    </location>
</feature>
<feature type="compositionally biased region" description="Acidic residues" evidence="1">
    <location>
        <begin position="175"/>
        <end position="194"/>
    </location>
</feature>
<dbReference type="InterPro" id="IPR016641">
    <property type="entry name" value="EGD2/NACA0like"/>
</dbReference>